<protein>
    <recommendedName>
        <fullName evidence="2">tRNA synthetases class I (E and Q) anti-codon binding domain-containing protein</fullName>
    </recommendedName>
</protein>
<dbReference type="Gene3D" id="2.40.240.10">
    <property type="entry name" value="Ribosomal Protein L25, Chain P"/>
    <property type="match status" value="1"/>
</dbReference>
<comment type="caution">
    <text evidence="3">The sequence shown here is derived from an EMBL/GenBank/DDBJ whole genome shotgun (WGS) entry which is preliminary data.</text>
</comment>
<reference evidence="3" key="1">
    <citation type="submission" date="2023-12" db="EMBL/GenBank/DDBJ databases">
        <title>Genome assembly of Anisodus tanguticus.</title>
        <authorList>
            <person name="Wang Y.-J."/>
        </authorList>
    </citation>
    <scope>NUCLEOTIDE SEQUENCE</scope>
    <source>
        <strain evidence="3">KB-2021</strain>
        <tissue evidence="3">Leaf</tissue>
    </source>
</reference>
<dbReference type="EMBL" id="JAVYJV010000007">
    <property type="protein sequence ID" value="KAK4366345.1"/>
    <property type="molecule type" value="Genomic_DNA"/>
</dbReference>
<name>A0AAE1SAB9_9SOLA</name>
<evidence type="ECO:0000256" key="1">
    <source>
        <dbReference type="ARBA" id="ARBA00022917"/>
    </source>
</evidence>
<feature type="domain" description="tRNA synthetases class I (E and Q) anti-codon binding" evidence="2">
    <location>
        <begin position="13"/>
        <end position="59"/>
    </location>
</feature>
<sequence length="115" mass="13016">MTKRQFLKLGQRFSDKNISKLDDWLGDLNPDKVVIQNAYVVASVRKVALRDIFQFERLGDSPLVELVARGLSSADYLSFVVCGLLHRSGIYPMRTPKDYRAAEKIKLLPMICLGS</sequence>
<keyword evidence="1" id="KW-0648">Protein biosynthesis</keyword>
<organism evidence="3 4">
    <name type="scientific">Anisodus tanguticus</name>
    <dbReference type="NCBI Taxonomy" id="243964"/>
    <lineage>
        <taxon>Eukaryota</taxon>
        <taxon>Viridiplantae</taxon>
        <taxon>Streptophyta</taxon>
        <taxon>Embryophyta</taxon>
        <taxon>Tracheophyta</taxon>
        <taxon>Spermatophyta</taxon>
        <taxon>Magnoliopsida</taxon>
        <taxon>eudicotyledons</taxon>
        <taxon>Gunneridae</taxon>
        <taxon>Pentapetalae</taxon>
        <taxon>asterids</taxon>
        <taxon>lamiids</taxon>
        <taxon>Solanales</taxon>
        <taxon>Solanaceae</taxon>
        <taxon>Solanoideae</taxon>
        <taxon>Hyoscyameae</taxon>
        <taxon>Anisodus</taxon>
    </lineage>
</organism>
<gene>
    <name evidence="3" type="ORF">RND71_014225</name>
</gene>
<proteinExistence type="predicted"/>
<dbReference type="GO" id="GO:0006412">
    <property type="term" value="P:translation"/>
    <property type="evidence" value="ECO:0007669"/>
    <property type="project" value="UniProtKB-KW"/>
</dbReference>
<accession>A0AAE1SAB9</accession>
<dbReference type="InterPro" id="IPR011035">
    <property type="entry name" value="Ribosomal_bL25/Gln-tRNA_synth"/>
</dbReference>
<keyword evidence="4" id="KW-1185">Reference proteome</keyword>
<dbReference type="AlphaFoldDB" id="A0AAE1SAB9"/>
<dbReference type="SUPFAM" id="SSF50715">
    <property type="entry name" value="Ribosomal protein L25-like"/>
    <property type="match status" value="1"/>
</dbReference>
<dbReference type="InterPro" id="IPR020056">
    <property type="entry name" value="Rbsml_bL25/Gln-tRNA_synth_N"/>
</dbReference>
<dbReference type="Pfam" id="PF20974">
    <property type="entry name" value="tRNA-synt_1c_C2"/>
    <property type="match status" value="1"/>
</dbReference>
<evidence type="ECO:0000259" key="2">
    <source>
        <dbReference type="Pfam" id="PF20974"/>
    </source>
</evidence>
<dbReference type="InterPro" id="IPR049437">
    <property type="entry name" value="tRNA-synt_1c_C2"/>
</dbReference>
<evidence type="ECO:0000313" key="3">
    <source>
        <dbReference type="EMBL" id="KAK4366345.1"/>
    </source>
</evidence>
<dbReference type="Proteomes" id="UP001291623">
    <property type="component" value="Unassembled WGS sequence"/>
</dbReference>
<evidence type="ECO:0000313" key="4">
    <source>
        <dbReference type="Proteomes" id="UP001291623"/>
    </source>
</evidence>